<feature type="transmembrane region" description="Helical" evidence="8">
    <location>
        <begin position="21"/>
        <end position="42"/>
    </location>
</feature>
<accession>A0AA97FJ96</accession>
<sequence>MNESPVLVPGARRRAFDVRSAAVTAVLPVVIAALLVVALAVGEYPLTVLDVLGALMGTTDGLAPTVVLDWRLPRAAAAVAFGAALGVAGAIFQTVARNPLASPDVIGLAHGSFTGMIVALLFLGGSWPLLIGGSLLGGVVTALAVAVLTARDGFQSFRFIVIGIGVSAMLAAVNSWLLLRAELETALFAAAWGAGSLNTVSADTAWPAIVCIAVLLLAVPVVSRSMRQLELGDDVARSTGVSVGRVRIVLIGIAVALVSVVTAIAGPVAFIALSAPQIARRLVGSAGIPLVASALTGGMLLLGADIVAQHVIPLTVPVGVVTVVVGGGYLVWLLAREMRRAS</sequence>
<dbReference type="KEGG" id="mbet:N8K70_05175"/>
<dbReference type="SUPFAM" id="SSF81345">
    <property type="entry name" value="ABC transporter involved in vitamin B12 uptake, BtuC"/>
    <property type="match status" value="1"/>
</dbReference>
<dbReference type="RefSeq" id="WP_317140544.1">
    <property type="nucleotide sequence ID" value="NZ_CP118157.1"/>
</dbReference>
<dbReference type="Pfam" id="PF01032">
    <property type="entry name" value="FecCD"/>
    <property type="match status" value="1"/>
</dbReference>
<protein>
    <submittedName>
        <fullName evidence="9">Iron chelate uptake ABC transporter family permease subunit</fullName>
    </submittedName>
</protein>
<dbReference type="InterPro" id="IPR000522">
    <property type="entry name" value="ABC_transptr_permease_BtuC"/>
</dbReference>
<dbReference type="PANTHER" id="PTHR30472">
    <property type="entry name" value="FERRIC ENTEROBACTIN TRANSPORT SYSTEM PERMEASE PROTEIN"/>
    <property type="match status" value="1"/>
</dbReference>
<keyword evidence="7 8" id="KW-0472">Membrane</keyword>
<dbReference type="InterPro" id="IPR037294">
    <property type="entry name" value="ABC_BtuC-like"/>
</dbReference>
<dbReference type="GO" id="GO:0033214">
    <property type="term" value="P:siderophore-iron import into cell"/>
    <property type="evidence" value="ECO:0007669"/>
    <property type="project" value="TreeGrafter"/>
</dbReference>
<feature type="transmembrane region" description="Helical" evidence="8">
    <location>
        <begin position="205"/>
        <end position="222"/>
    </location>
</feature>
<evidence type="ECO:0000256" key="6">
    <source>
        <dbReference type="ARBA" id="ARBA00022989"/>
    </source>
</evidence>
<feature type="transmembrane region" description="Helical" evidence="8">
    <location>
        <begin position="105"/>
        <end position="123"/>
    </location>
</feature>
<dbReference type="AlphaFoldDB" id="A0AA97FJ96"/>
<reference evidence="9 10" key="1">
    <citation type="submission" date="2023-02" db="EMBL/GenBank/DDBJ databases">
        <title>Microbacterium betulae sp. nov., isolated from birch wood.</title>
        <authorList>
            <person name="Pasciak M."/>
            <person name="Pawlik K.J."/>
            <person name="Martynowski D."/>
            <person name="Laczmanski L."/>
            <person name="Ciekot J."/>
            <person name="Szponar B."/>
            <person name="Wojcik-Fatla A."/>
            <person name="Mackiewicz B."/>
            <person name="Farian E."/>
            <person name="Cholewa G."/>
            <person name="Cholewa A."/>
            <person name="Dutkiewicz J."/>
        </authorList>
    </citation>
    <scope>NUCLEOTIDE SEQUENCE [LARGE SCALE GENOMIC DNA]</scope>
    <source>
        <strain evidence="9 10">AB</strain>
    </source>
</reference>
<keyword evidence="3" id="KW-0813">Transport</keyword>
<feature type="transmembrane region" description="Helical" evidence="8">
    <location>
        <begin position="157"/>
        <end position="179"/>
    </location>
</feature>
<feature type="transmembrane region" description="Helical" evidence="8">
    <location>
        <begin position="129"/>
        <end position="150"/>
    </location>
</feature>
<name>A0AA97FJ96_9MICO</name>
<proteinExistence type="inferred from homology"/>
<keyword evidence="4" id="KW-1003">Cell membrane</keyword>
<evidence type="ECO:0000256" key="7">
    <source>
        <dbReference type="ARBA" id="ARBA00023136"/>
    </source>
</evidence>
<feature type="transmembrane region" description="Helical" evidence="8">
    <location>
        <begin position="282"/>
        <end position="302"/>
    </location>
</feature>
<keyword evidence="6 8" id="KW-1133">Transmembrane helix</keyword>
<comment type="similarity">
    <text evidence="2">Belongs to the binding-protein-dependent transport system permease family. FecCD subfamily.</text>
</comment>
<organism evidence="9 10">
    <name type="scientific">Microbacterium betulae</name>
    <dbReference type="NCBI Taxonomy" id="2981139"/>
    <lineage>
        <taxon>Bacteria</taxon>
        <taxon>Bacillati</taxon>
        <taxon>Actinomycetota</taxon>
        <taxon>Actinomycetes</taxon>
        <taxon>Micrococcales</taxon>
        <taxon>Microbacteriaceae</taxon>
        <taxon>Microbacterium</taxon>
    </lineage>
</organism>
<evidence type="ECO:0000256" key="2">
    <source>
        <dbReference type="ARBA" id="ARBA00007935"/>
    </source>
</evidence>
<dbReference type="Proteomes" id="UP001305498">
    <property type="component" value="Chromosome"/>
</dbReference>
<evidence type="ECO:0000256" key="4">
    <source>
        <dbReference type="ARBA" id="ARBA00022475"/>
    </source>
</evidence>
<keyword evidence="5 8" id="KW-0812">Transmembrane</keyword>
<dbReference type="CDD" id="cd06550">
    <property type="entry name" value="TM_ABC_iron-siderophores_like"/>
    <property type="match status" value="1"/>
</dbReference>
<evidence type="ECO:0000313" key="10">
    <source>
        <dbReference type="Proteomes" id="UP001305498"/>
    </source>
</evidence>
<evidence type="ECO:0000256" key="5">
    <source>
        <dbReference type="ARBA" id="ARBA00022692"/>
    </source>
</evidence>
<dbReference type="GO" id="GO:0005886">
    <property type="term" value="C:plasma membrane"/>
    <property type="evidence" value="ECO:0007669"/>
    <property type="project" value="UniProtKB-SubCell"/>
</dbReference>
<dbReference type="EMBL" id="CP118157">
    <property type="protein sequence ID" value="WOF24070.1"/>
    <property type="molecule type" value="Genomic_DNA"/>
</dbReference>
<evidence type="ECO:0000313" key="9">
    <source>
        <dbReference type="EMBL" id="WOF24070.1"/>
    </source>
</evidence>
<evidence type="ECO:0000256" key="3">
    <source>
        <dbReference type="ARBA" id="ARBA00022448"/>
    </source>
</evidence>
<evidence type="ECO:0000256" key="8">
    <source>
        <dbReference type="SAM" id="Phobius"/>
    </source>
</evidence>
<gene>
    <name evidence="9" type="ORF">N8K70_05175</name>
</gene>
<feature type="transmembrane region" description="Helical" evidence="8">
    <location>
        <begin position="248"/>
        <end position="270"/>
    </location>
</feature>
<comment type="subcellular location">
    <subcellularLocation>
        <location evidence="1">Cell membrane</location>
        <topology evidence="1">Multi-pass membrane protein</topology>
    </subcellularLocation>
</comment>
<evidence type="ECO:0000256" key="1">
    <source>
        <dbReference type="ARBA" id="ARBA00004651"/>
    </source>
</evidence>
<dbReference type="GO" id="GO:0022857">
    <property type="term" value="F:transmembrane transporter activity"/>
    <property type="evidence" value="ECO:0007669"/>
    <property type="project" value="InterPro"/>
</dbReference>
<keyword evidence="10" id="KW-1185">Reference proteome</keyword>
<feature type="transmembrane region" description="Helical" evidence="8">
    <location>
        <begin position="75"/>
        <end position="93"/>
    </location>
</feature>
<feature type="transmembrane region" description="Helical" evidence="8">
    <location>
        <begin position="314"/>
        <end position="335"/>
    </location>
</feature>
<dbReference type="Gene3D" id="1.10.3470.10">
    <property type="entry name" value="ABC transporter involved in vitamin B12 uptake, BtuC"/>
    <property type="match status" value="1"/>
</dbReference>
<dbReference type="PANTHER" id="PTHR30472:SF24">
    <property type="entry name" value="FERRIC ENTEROBACTIN TRANSPORT SYSTEM PERMEASE PROTEIN FEPG"/>
    <property type="match status" value="1"/>
</dbReference>